<accession>A0A662Z434</accession>
<dbReference type="RefSeq" id="WP_091474101.1">
    <property type="nucleotide sequence ID" value="NZ_FOIT01000002.1"/>
</dbReference>
<evidence type="ECO:0000313" key="1">
    <source>
        <dbReference type="EMBL" id="SEV92060.1"/>
    </source>
</evidence>
<protein>
    <submittedName>
        <fullName evidence="1">Uncharacterized protein</fullName>
    </submittedName>
</protein>
<sequence length="261" mass="29479">MILIVKRILLFVLIASLYLCIRSESHALADNHEGYDDSGNVDVLSDAFINAYLYNFSQYDFANVKRGMTVDEVNQLFNANVEKVDRAIENDTEEYRVNDIVVVVDENEVESIYVEPQNEITRDEVLEAYNTPSGERNSNELERGASALEYKMLPSSNFKVLVVFDDNDNVLYITHTLDRSASVVTLENANTFIERGLQLNELSAENYTFETPTTTDDGKIRVAFHEGEQPGYLLIAPNGVLDIYTEDDSLISTVNVPFYGN</sequence>
<reference evidence="1 2" key="1">
    <citation type="submission" date="2016-10" db="EMBL/GenBank/DDBJ databases">
        <authorList>
            <person name="Varghese N."/>
            <person name="Submissions S."/>
        </authorList>
    </citation>
    <scope>NUCLEOTIDE SEQUENCE [LARGE SCALE GENOMIC DNA]</scope>
    <source>
        <strain evidence="1 2">IBRC-M10081</strain>
    </source>
</reference>
<dbReference type="AlphaFoldDB" id="A0A662Z434"/>
<dbReference type="OrthoDB" id="2417680at2"/>
<name>A0A662Z434_9STAP</name>
<gene>
    <name evidence="1" type="ORF">SAMN05192557_0776</name>
</gene>
<dbReference type="Proteomes" id="UP000243605">
    <property type="component" value="Unassembled WGS sequence"/>
</dbReference>
<organism evidence="1 2">
    <name type="scientific">Aliicoccus persicus</name>
    <dbReference type="NCBI Taxonomy" id="930138"/>
    <lineage>
        <taxon>Bacteria</taxon>
        <taxon>Bacillati</taxon>
        <taxon>Bacillota</taxon>
        <taxon>Bacilli</taxon>
        <taxon>Bacillales</taxon>
        <taxon>Staphylococcaceae</taxon>
        <taxon>Aliicoccus</taxon>
    </lineage>
</organism>
<keyword evidence="2" id="KW-1185">Reference proteome</keyword>
<proteinExistence type="predicted"/>
<dbReference type="EMBL" id="FOIT01000002">
    <property type="protein sequence ID" value="SEV92060.1"/>
    <property type="molecule type" value="Genomic_DNA"/>
</dbReference>
<evidence type="ECO:0000313" key="2">
    <source>
        <dbReference type="Proteomes" id="UP000243605"/>
    </source>
</evidence>